<gene>
    <name evidence="1" type="ORF">O6H91_11G030800</name>
</gene>
<dbReference type="Proteomes" id="UP001162992">
    <property type="component" value="Chromosome 11"/>
</dbReference>
<dbReference type="EMBL" id="CM055102">
    <property type="protein sequence ID" value="KAJ7538002.1"/>
    <property type="molecule type" value="Genomic_DNA"/>
</dbReference>
<protein>
    <submittedName>
        <fullName evidence="1">Uncharacterized protein</fullName>
    </submittedName>
</protein>
<name>A0ACC2C7I3_DIPCM</name>
<organism evidence="1 2">
    <name type="scientific">Diphasiastrum complanatum</name>
    <name type="common">Issler's clubmoss</name>
    <name type="synonym">Lycopodium complanatum</name>
    <dbReference type="NCBI Taxonomy" id="34168"/>
    <lineage>
        <taxon>Eukaryota</taxon>
        <taxon>Viridiplantae</taxon>
        <taxon>Streptophyta</taxon>
        <taxon>Embryophyta</taxon>
        <taxon>Tracheophyta</taxon>
        <taxon>Lycopodiopsida</taxon>
        <taxon>Lycopodiales</taxon>
        <taxon>Lycopodiaceae</taxon>
        <taxon>Lycopodioideae</taxon>
        <taxon>Diphasiastrum</taxon>
    </lineage>
</organism>
<accession>A0ACC2C7I3</accession>
<proteinExistence type="predicted"/>
<comment type="caution">
    <text evidence="1">The sequence shown here is derived from an EMBL/GenBank/DDBJ whole genome shotgun (WGS) entry which is preliminary data.</text>
</comment>
<keyword evidence="2" id="KW-1185">Reference proteome</keyword>
<evidence type="ECO:0000313" key="1">
    <source>
        <dbReference type="EMBL" id="KAJ7538002.1"/>
    </source>
</evidence>
<reference evidence="2" key="1">
    <citation type="journal article" date="2024" name="Proc. Natl. Acad. Sci. U.S.A.">
        <title>Extraordinary preservation of gene collinearity over three hundred million years revealed in homosporous lycophytes.</title>
        <authorList>
            <person name="Li C."/>
            <person name="Wickell D."/>
            <person name="Kuo L.Y."/>
            <person name="Chen X."/>
            <person name="Nie B."/>
            <person name="Liao X."/>
            <person name="Peng D."/>
            <person name="Ji J."/>
            <person name="Jenkins J."/>
            <person name="Williams M."/>
            <person name="Shu S."/>
            <person name="Plott C."/>
            <person name="Barry K."/>
            <person name="Rajasekar S."/>
            <person name="Grimwood J."/>
            <person name="Han X."/>
            <person name="Sun S."/>
            <person name="Hou Z."/>
            <person name="He W."/>
            <person name="Dai G."/>
            <person name="Sun C."/>
            <person name="Schmutz J."/>
            <person name="Leebens-Mack J.H."/>
            <person name="Li F.W."/>
            <person name="Wang L."/>
        </authorList>
    </citation>
    <scope>NUCLEOTIDE SEQUENCE [LARGE SCALE GENOMIC DNA]</scope>
    <source>
        <strain evidence="2">cv. PW_Plant_1</strain>
    </source>
</reference>
<sequence>MSAHTECSLCSLKQWRHSYAEYAYTFKANEKSDIYSFGIVLLAHNWKKEDLTILGLLLMGCTLCTGFVPDTSMKSSQILDPRMLCSNFPFNEVKAVVGVALIWCSMNPVERLTMRDVVQMLVAGRPKSRANIFKDSDKSESPLIAI</sequence>
<evidence type="ECO:0000313" key="2">
    <source>
        <dbReference type="Proteomes" id="UP001162992"/>
    </source>
</evidence>